<dbReference type="Gene3D" id="1.10.357.10">
    <property type="entry name" value="Tetracycline Repressor, domain 2"/>
    <property type="match status" value="1"/>
</dbReference>
<dbReference type="Pfam" id="PF00440">
    <property type="entry name" value="TetR_N"/>
    <property type="match status" value="1"/>
</dbReference>
<dbReference type="PANTHER" id="PTHR30055:SF148">
    <property type="entry name" value="TETR-FAMILY TRANSCRIPTIONAL REGULATOR"/>
    <property type="match status" value="1"/>
</dbReference>
<dbReference type="PROSITE" id="PS50977">
    <property type="entry name" value="HTH_TETR_2"/>
    <property type="match status" value="1"/>
</dbReference>
<dbReference type="Gene3D" id="1.10.10.60">
    <property type="entry name" value="Homeodomain-like"/>
    <property type="match status" value="1"/>
</dbReference>
<sequence>MTTKQARPGGRSARVQQAIHEAVLALLREQPRDALTVPLIAARAGVTPSTLYRRWGNLPSLLADVDLQRLRPDQPPEDTGSLRGDLERWLEHYVDDLASTPGQAMLRDALAATDPGCAVRCTEPTRERLELILERARLRGEPAPGLDALLDGLVAPLIYRTLFGAERPAMPLCLDLLARVLRPDR</sequence>
<reference evidence="6 7" key="1">
    <citation type="submission" date="2016-01" db="EMBL/GenBank/DDBJ databases">
        <title>Annotation of Pseudomonas oryzihabitans USDA-ARS-USMARC-56511.</title>
        <authorList>
            <person name="Harhay G.P."/>
            <person name="Harhay D.M."/>
            <person name="Smith T.P.L."/>
            <person name="Bono J.L."/>
            <person name="Heaton M.P."/>
            <person name="Clawson M.L."/>
            <person name="Chitko-Mckown C.G."/>
            <person name="Capik S.F."/>
            <person name="DeDonder K.D."/>
            <person name="Apley M.D."/>
            <person name="Lubbers B.V."/>
            <person name="White B.J."/>
            <person name="Larson R.L."/>
        </authorList>
    </citation>
    <scope>NUCLEOTIDE SEQUENCE [LARGE SCALE GENOMIC DNA]</scope>
    <source>
        <strain evidence="6 7">USDA-ARS-USMARC-56511</strain>
    </source>
</reference>
<keyword evidence="2 4" id="KW-0238">DNA-binding</keyword>
<dbReference type="InterPro" id="IPR036271">
    <property type="entry name" value="Tet_transcr_reg_TetR-rel_C_sf"/>
</dbReference>
<dbReference type="Pfam" id="PF16859">
    <property type="entry name" value="TetR_C_11"/>
    <property type="match status" value="1"/>
</dbReference>
<proteinExistence type="predicted"/>
<feature type="domain" description="HTH tetR-type" evidence="5">
    <location>
        <begin position="13"/>
        <end position="73"/>
    </location>
</feature>
<dbReference type="OrthoDB" id="9796019at2"/>
<dbReference type="AlphaFoldDB" id="A0A0U4WMG0"/>
<dbReference type="GO" id="GO:0000976">
    <property type="term" value="F:transcription cis-regulatory region binding"/>
    <property type="evidence" value="ECO:0007669"/>
    <property type="project" value="TreeGrafter"/>
</dbReference>
<evidence type="ECO:0000259" key="5">
    <source>
        <dbReference type="PROSITE" id="PS50977"/>
    </source>
</evidence>
<organism evidence="6 7">
    <name type="scientific">Pseudomonas oryzihabitans</name>
    <dbReference type="NCBI Taxonomy" id="47885"/>
    <lineage>
        <taxon>Bacteria</taxon>
        <taxon>Pseudomonadati</taxon>
        <taxon>Pseudomonadota</taxon>
        <taxon>Gammaproteobacteria</taxon>
        <taxon>Pseudomonadales</taxon>
        <taxon>Pseudomonadaceae</taxon>
        <taxon>Pseudomonas</taxon>
    </lineage>
</organism>
<dbReference type="SUPFAM" id="SSF46689">
    <property type="entry name" value="Homeodomain-like"/>
    <property type="match status" value="1"/>
</dbReference>
<dbReference type="GO" id="GO:0003700">
    <property type="term" value="F:DNA-binding transcription factor activity"/>
    <property type="evidence" value="ECO:0007669"/>
    <property type="project" value="TreeGrafter"/>
</dbReference>
<dbReference type="InterPro" id="IPR001647">
    <property type="entry name" value="HTH_TetR"/>
</dbReference>
<dbReference type="InterPro" id="IPR011075">
    <property type="entry name" value="TetR_C"/>
</dbReference>
<dbReference type="RefSeq" id="WP_059315760.1">
    <property type="nucleotide sequence ID" value="NZ_CP013987.1"/>
</dbReference>
<evidence type="ECO:0000256" key="4">
    <source>
        <dbReference type="PROSITE-ProRule" id="PRU00335"/>
    </source>
</evidence>
<gene>
    <name evidence="6" type="ORF">APT59_16010</name>
</gene>
<protein>
    <submittedName>
        <fullName evidence="6">TetR family transcriptional regulator</fullName>
    </submittedName>
</protein>
<name>A0A0U4WMG0_9PSED</name>
<dbReference type="SUPFAM" id="SSF48498">
    <property type="entry name" value="Tetracyclin repressor-like, C-terminal domain"/>
    <property type="match status" value="1"/>
</dbReference>
<evidence type="ECO:0000313" key="7">
    <source>
        <dbReference type="Proteomes" id="UP000064137"/>
    </source>
</evidence>
<evidence type="ECO:0000313" key="6">
    <source>
        <dbReference type="EMBL" id="ALZ85628.1"/>
    </source>
</evidence>
<dbReference type="KEGG" id="por:APT59_16010"/>
<dbReference type="Proteomes" id="UP000064137">
    <property type="component" value="Chromosome"/>
</dbReference>
<evidence type="ECO:0000256" key="2">
    <source>
        <dbReference type="ARBA" id="ARBA00023125"/>
    </source>
</evidence>
<feature type="DNA-binding region" description="H-T-H motif" evidence="4">
    <location>
        <begin position="36"/>
        <end position="55"/>
    </location>
</feature>
<accession>A0A0U4WMG0</accession>
<keyword evidence="1" id="KW-0805">Transcription regulation</keyword>
<evidence type="ECO:0000256" key="3">
    <source>
        <dbReference type="ARBA" id="ARBA00023163"/>
    </source>
</evidence>
<dbReference type="PANTHER" id="PTHR30055">
    <property type="entry name" value="HTH-TYPE TRANSCRIPTIONAL REGULATOR RUTR"/>
    <property type="match status" value="1"/>
</dbReference>
<keyword evidence="3" id="KW-0804">Transcription</keyword>
<dbReference type="EMBL" id="CP013987">
    <property type="protein sequence ID" value="ALZ85628.1"/>
    <property type="molecule type" value="Genomic_DNA"/>
</dbReference>
<dbReference type="InterPro" id="IPR050109">
    <property type="entry name" value="HTH-type_TetR-like_transc_reg"/>
</dbReference>
<evidence type="ECO:0000256" key="1">
    <source>
        <dbReference type="ARBA" id="ARBA00023015"/>
    </source>
</evidence>
<dbReference type="InterPro" id="IPR009057">
    <property type="entry name" value="Homeodomain-like_sf"/>
</dbReference>